<dbReference type="EMBL" id="CM010635">
    <property type="protein sequence ID" value="RID52260.1"/>
    <property type="molecule type" value="Genomic_DNA"/>
</dbReference>
<dbReference type="GO" id="GO:0004523">
    <property type="term" value="F:RNA-DNA hybrid ribonuclease activity"/>
    <property type="evidence" value="ECO:0007669"/>
    <property type="project" value="InterPro"/>
</dbReference>
<sequence>MGFVWGGRGTSGDYTTMFFIYYTFYIGTVPQINWWKQKFEAVSFIWIGRDRNKVADCLAKHRLSNNMLFVSHFYVPNFITHLLHSDQIRSLS</sequence>
<accession>A0A397YMJ3</accession>
<dbReference type="InterPro" id="IPR002156">
    <property type="entry name" value="RNaseH_domain"/>
</dbReference>
<dbReference type="Proteomes" id="UP000264353">
    <property type="component" value="Chromosome A8"/>
</dbReference>
<protein>
    <recommendedName>
        <fullName evidence="1">RNase H type-1 domain-containing protein</fullName>
    </recommendedName>
</protein>
<proteinExistence type="predicted"/>
<dbReference type="GO" id="GO:0003676">
    <property type="term" value="F:nucleic acid binding"/>
    <property type="evidence" value="ECO:0007669"/>
    <property type="project" value="InterPro"/>
</dbReference>
<organism evidence="2 3">
    <name type="scientific">Brassica campestris</name>
    <name type="common">Field mustard</name>
    <dbReference type="NCBI Taxonomy" id="3711"/>
    <lineage>
        <taxon>Eukaryota</taxon>
        <taxon>Viridiplantae</taxon>
        <taxon>Streptophyta</taxon>
        <taxon>Embryophyta</taxon>
        <taxon>Tracheophyta</taxon>
        <taxon>Spermatophyta</taxon>
        <taxon>Magnoliopsida</taxon>
        <taxon>eudicotyledons</taxon>
        <taxon>Gunneridae</taxon>
        <taxon>Pentapetalae</taxon>
        <taxon>rosids</taxon>
        <taxon>malvids</taxon>
        <taxon>Brassicales</taxon>
        <taxon>Brassicaceae</taxon>
        <taxon>Brassiceae</taxon>
        <taxon>Brassica</taxon>
    </lineage>
</organism>
<gene>
    <name evidence="2" type="ORF">BRARA_H02873</name>
</gene>
<dbReference type="AlphaFoldDB" id="A0A397YMJ3"/>
<reference evidence="2 3" key="1">
    <citation type="submission" date="2018-06" db="EMBL/GenBank/DDBJ databases">
        <title>WGS assembly of Brassica rapa FPsc.</title>
        <authorList>
            <person name="Bowman J."/>
            <person name="Kohchi T."/>
            <person name="Yamato K."/>
            <person name="Jenkins J."/>
            <person name="Shu S."/>
            <person name="Ishizaki K."/>
            <person name="Yamaoka S."/>
            <person name="Nishihama R."/>
            <person name="Nakamura Y."/>
            <person name="Berger F."/>
            <person name="Adam C."/>
            <person name="Aki S."/>
            <person name="Althoff F."/>
            <person name="Araki T."/>
            <person name="Arteaga-Vazquez M."/>
            <person name="Balasubrmanian S."/>
            <person name="Bauer D."/>
            <person name="Boehm C."/>
            <person name="Briginshaw L."/>
            <person name="Caballero-Perez J."/>
            <person name="Catarino B."/>
            <person name="Chen F."/>
            <person name="Chiyoda S."/>
            <person name="Chovatia M."/>
            <person name="Davies K."/>
            <person name="Delmans M."/>
            <person name="Demura T."/>
            <person name="Dierschke T."/>
            <person name="Dolan L."/>
            <person name="Dorantes-Acosta A."/>
            <person name="Eklund D."/>
            <person name="Florent S."/>
            <person name="Flores-Sandoval E."/>
            <person name="Fujiyama A."/>
            <person name="Fukuzawa H."/>
            <person name="Galik B."/>
            <person name="Grimanelli D."/>
            <person name="Grimwood J."/>
            <person name="Grossniklaus U."/>
            <person name="Hamada T."/>
            <person name="Haseloff J."/>
            <person name="Hetherington A."/>
            <person name="Higo A."/>
            <person name="Hirakawa Y."/>
            <person name="Hundley H."/>
            <person name="Ikeda Y."/>
            <person name="Inoue K."/>
            <person name="Inoue S."/>
            <person name="Ishida S."/>
            <person name="Jia Q."/>
            <person name="Kakita M."/>
            <person name="Kanazawa T."/>
            <person name="Kawai Y."/>
            <person name="Kawashima T."/>
            <person name="Kennedy M."/>
            <person name="Kinose K."/>
            <person name="Kinoshita T."/>
            <person name="Kohara Y."/>
            <person name="Koide E."/>
            <person name="Komatsu K."/>
            <person name="Kopischke S."/>
            <person name="Kubo M."/>
            <person name="Kyozuka J."/>
            <person name="Lagercrantz U."/>
            <person name="Lin S."/>
            <person name="Lindquist E."/>
            <person name="Lipzen A."/>
            <person name="Lu C."/>
            <person name="Luna E."/>
            <person name="Martienssen R."/>
            <person name="Minamino N."/>
            <person name="Mizutani M."/>
            <person name="Mizutani M."/>
            <person name="Mochizuki N."/>
            <person name="Monte I."/>
            <person name="Mosher R."/>
            <person name="Nagasaki H."/>
            <person name="Nakagami H."/>
            <person name="Naramoto S."/>
            <person name="Nishitani K."/>
            <person name="Ohtani M."/>
            <person name="Okamoto T."/>
            <person name="Okumura M."/>
            <person name="Phillips J."/>
            <person name="Pollak B."/>
            <person name="Reinders A."/>
            <person name="Roevekamp M."/>
            <person name="Sano R."/>
            <person name="Sawa S."/>
            <person name="Schmid M."/>
            <person name="Shirakawa M."/>
            <person name="Solano R."/>
            <person name="Spunde A."/>
            <person name="Suetsugu N."/>
            <person name="Sugano S."/>
            <person name="Sugiyama A."/>
            <person name="Sun R."/>
            <person name="Suzuki Y."/>
            <person name="Takenaka M."/>
            <person name="Takezawa D."/>
            <person name="Tomogane H."/>
            <person name="Tsuzuki M."/>
            <person name="Ueda T."/>
            <person name="Umeda M."/>
            <person name="Ward J."/>
            <person name="Watanabe Y."/>
            <person name="Yazaki K."/>
            <person name="Yokoyama R."/>
            <person name="Yoshitake Y."/>
            <person name="Yotsui I."/>
            <person name="Zachgo S."/>
            <person name="Schmutz J."/>
        </authorList>
    </citation>
    <scope>NUCLEOTIDE SEQUENCE [LARGE SCALE GENOMIC DNA]</scope>
    <source>
        <strain evidence="3">cv. B-3</strain>
    </source>
</reference>
<evidence type="ECO:0000313" key="3">
    <source>
        <dbReference type="Proteomes" id="UP000264353"/>
    </source>
</evidence>
<dbReference type="Pfam" id="PF13456">
    <property type="entry name" value="RVT_3"/>
    <property type="match status" value="1"/>
</dbReference>
<name>A0A397YMJ3_BRACM</name>
<evidence type="ECO:0000259" key="1">
    <source>
        <dbReference type="Pfam" id="PF13456"/>
    </source>
</evidence>
<feature type="domain" description="RNase H type-1" evidence="1">
    <location>
        <begin position="29"/>
        <end position="61"/>
    </location>
</feature>
<evidence type="ECO:0000313" key="2">
    <source>
        <dbReference type="EMBL" id="RID52260.1"/>
    </source>
</evidence>